<feature type="region of interest" description="Disordered" evidence="8">
    <location>
        <begin position="27"/>
        <end position="48"/>
    </location>
</feature>
<dbReference type="PANTHER" id="PTHR31658">
    <property type="entry name" value="CONSERVED OLIGOMERIC GOLGI COMPLEX SUBUNIT 1"/>
    <property type="match status" value="1"/>
</dbReference>
<evidence type="ECO:0000256" key="1">
    <source>
        <dbReference type="ARBA" id="ARBA00004395"/>
    </source>
</evidence>
<evidence type="ECO:0000256" key="6">
    <source>
        <dbReference type="ARBA" id="ARBA00023034"/>
    </source>
</evidence>
<protein>
    <recommendedName>
        <fullName evidence="3">Conserved oligomeric Golgi complex subunit 1</fullName>
    </recommendedName>
</protein>
<evidence type="ECO:0000256" key="3">
    <source>
        <dbReference type="ARBA" id="ARBA00020978"/>
    </source>
</evidence>
<evidence type="ECO:0000313" key="9">
    <source>
        <dbReference type="EMBL" id="KAJ7040430.1"/>
    </source>
</evidence>
<keyword evidence="10" id="KW-1185">Reference proteome</keyword>
<evidence type="ECO:0000256" key="2">
    <source>
        <dbReference type="ARBA" id="ARBA00006653"/>
    </source>
</evidence>
<dbReference type="Proteomes" id="UP001218188">
    <property type="component" value="Unassembled WGS sequence"/>
</dbReference>
<comment type="subcellular location">
    <subcellularLocation>
        <location evidence="1">Golgi apparatus membrane</location>
        <topology evidence="1">Peripheral membrane protein</topology>
    </subcellularLocation>
</comment>
<dbReference type="AlphaFoldDB" id="A0AAD6X9L2"/>
<dbReference type="PANTHER" id="PTHR31658:SF0">
    <property type="entry name" value="CONSERVED OLIGOMERIC GOLGI COMPLEX SUBUNIT 1"/>
    <property type="match status" value="1"/>
</dbReference>
<keyword evidence="5" id="KW-0653">Protein transport</keyword>
<dbReference type="GO" id="GO:0017119">
    <property type="term" value="C:Golgi transport complex"/>
    <property type="evidence" value="ECO:0007669"/>
    <property type="project" value="InterPro"/>
</dbReference>
<reference evidence="9" key="1">
    <citation type="submission" date="2023-03" db="EMBL/GenBank/DDBJ databases">
        <title>Massive genome expansion in bonnet fungi (Mycena s.s.) driven by repeated elements and novel gene families across ecological guilds.</title>
        <authorList>
            <consortium name="Lawrence Berkeley National Laboratory"/>
            <person name="Harder C.B."/>
            <person name="Miyauchi S."/>
            <person name="Viragh M."/>
            <person name="Kuo A."/>
            <person name="Thoen E."/>
            <person name="Andreopoulos B."/>
            <person name="Lu D."/>
            <person name="Skrede I."/>
            <person name="Drula E."/>
            <person name="Henrissat B."/>
            <person name="Morin E."/>
            <person name="Kohler A."/>
            <person name="Barry K."/>
            <person name="LaButti K."/>
            <person name="Morin E."/>
            <person name="Salamov A."/>
            <person name="Lipzen A."/>
            <person name="Mereny Z."/>
            <person name="Hegedus B."/>
            <person name="Baldrian P."/>
            <person name="Stursova M."/>
            <person name="Weitz H."/>
            <person name="Taylor A."/>
            <person name="Grigoriev I.V."/>
            <person name="Nagy L.G."/>
            <person name="Martin F."/>
            <person name="Kauserud H."/>
        </authorList>
    </citation>
    <scope>NUCLEOTIDE SEQUENCE</scope>
    <source>
        <strain evidence="9">CBHHK200</strain>
    </source>
</reference>
<evidence type="ECO:0000256" key="7">
    <source>
        <dbReference type="ARBA" id="ARBA00023136"/>
    </source>
</evidence>
<keyword evidence="6" id="KW-0333">Golgi apparatus</keyword>
<evidence type="ECO:0000256" key="4">
    <source>
        <dbReference type="ARBA" id="ARBA00022448"/>
    </source>
</evidence>
<comment type="caution">
    <text evidence="9">The sequence shown here is derived from an EMBL/GenBank/DDBJ whole genome shotgun (WGS) entry which is preliminary data.</text>
</comment>
<name>A0AAD6X9L2_9AGAR</name>
<sequence length="899" mass="99293">MSRRPSVLSFSLPPLLANGHVKIEQSPAVEAPPAHLRRGSVSKLPTDTSELDPDELFAKYTVAEVKFAQQRLRADADAKQEELRLMVGERYRDLLQASTSIIDIARSSKRVIEAFQETKDAILSQDEPPMPQRASTLGGGDTHLHTLQSLSAHLKLLLDAPEYLWRLLERKKYMTAAWLFLLARVVYQALISTQNADEIWSAHGLDIPEQFPLVQRQWETIMPFRLQISHRAQLSLREYTTSAEDVCAALLTMHLLESKPLTDALDTFLGQRSKTLLAMLSRATDNSPTSPLYPSLSRRANGHVPEKRPVPGTSRKGSVRQVKEATQAALDAMAKTLTTSRSIFEEDADSNSSMIGAVLEYIQSDSTTPSSTVISSELQLTTPALLATLPSSTHFLLLPPALRSHKPYVDLSSFSALIDQSHFAHTLDEWFQNSNRNLTSAVAKWFAELHSVAEVWTLRASIRQWIDDAGLKDGETRTLKAIFEDAAQRRVLNIWKLALSDAEDAFQLQLAAATASLRDTPREQRRDTSPIQFLFNAPPLPVFPGLGPVDASFQKYKASLRRQLLGRTSLLDSVLATLESCARSLQRDLSVVLAGGDEEARGVVAQLSEQYRPNAEALCTGVLDTLASAEKQDTDDSELTIDSLVFVGHVADELSSSSPFVSGIGGGAEVVQDFEKRTKALHDRIIDRWRMYTVSQIVNQRRAAFRPKSKTLSSAPAPSTPSSYLVESLLTLSSAVQELGFSRGKGRETTEADKTLRLFVTEWVGDGWKQDGAQALCDIALLRRLADLRTPEWDDVCELLDSKAQQFREQLQQESTSTLTNGWNDGAADYLARTQTLFAALLPVQSPMRPLDSSHATTDKFAPLLAFGSPALDQQFQPAVELAKPSSRFGLLLVGTSAR</sequence>
<keyword evidence="7" id="KW-0472">Membrane</keyword>
<proteinExistence type="inferred from homology"/>
<comment type="similarity">
    <text evidence="2">Belongs to the COG1 family.</text>
</comment>
<dbReference type="Pfam" id="PF08700">
    <property type="entry name" value="VPS51_Exo84_N"/>
    <property type="match status" value="1"/>
</dbReference>
<evidence type="ECO:0000256" key="8">
    <source>
        <dbReference type="SAM" id="MobiDB-lite"/>
    </source>
</evidence>
<keyword evidence="4" id="KW-0813">Transport</keyword>
<feature type="region of interest" description="Disordered" evidence="8">
    <location>
        <begin position="284"/>
        <end position="321"/>
    </location>
</feature>
<dbReference type="GO" id="GO:0006891">
    <property type="term" value="P:intra-Golgi vesicle-mediated transport"/>
    <property type="evidence" value="ECO:0007669"/>
    <property type="project" value="InterPro"/>
</dbReference>
<gene>
    <name evidence="9" type="ORF">C8F04DRAFT_948540</name>
</gene>
<evidence type="ECO:0000256" key="5">
    <source>
        <dbReference type="ARBA" id="ARBA00022927"/>
    </source>
</evidence>
<dbReference type="EMBL" id="JARJCM010000022">
    <property type="protein sequence ID" value="KAJ7040430.1"/>
    <property type="molecule type" value="Genomic_DNA"/>
</dbReference>
<dbReference type="InterPro" id="IPR033370">
    <property type="entry name" value="COG1"/>
</dbReference>
<dbReference type="GO" id="GO:0015031">
    <property type="term" value="P:protein transport"/>
    <property type="evidence" value="ECO:0007669"/>
    <property type="project" value="UniProtKB-KW"/>
</dbReference>
<accession>A0AAD6X9L2</accession>
<dbReference type="GO" id="GO:0000139">
    <property type="term" value="C:Golgi membrane"/>
    <property type="evidence" value="ECO:0007669"/>
    <property type="project" value="UniProtKB-SubCell"/>
</dbReference>
<evidence type="ECO:0000313" key="10">
    <source>
        <dbReference type="Proteomes" id="UP001218188"/>
    </source>
</evidence>
<organism evidence="9 10">
    <name type="scientific">Mycena alexandri</name>
    <dbReference type="NCBI Taxonomy" id="1745969"/>
    <lineage>
        <taxon>Eukaryota</taxon>
        <taxon>Fungi</taxon>
        <taxon>Dikarya</taxon>
        <taxon>Basidiomycota</taxon>
        <taxon>Agaricomycotina</taxon>
        <taxon>Agaricomycetes</taxon>
        <taxon>Agaricomycetidae</taxon>
        <taxon>Agaricales</taxon>
        <taxon>Marasmiineae</taxon>
        <taxon>Mycenaceae</taxon>
        <taxon>Mycena</taxon>
    </lineage>
</organism>